<keyword evidence="3" id="KW-0274">FAD</keyword>
<dbReference type="Pfam" id="PF08031">
    <property type="entry name" value="BBE"/>
    <property type="match status" value="1"/>
</dbReference>
<name>A0A9P5TDR0_9AGAM</name>
<dbReference type="AlphaFoldDB" id="A0A9P5TDR0"/>
<keyword evidence="2" id="KW-0285">Flavoprotein</keyword>
<proteinExistence type="inferred from homology"/>
<organism evidence="7 8">
    <name type="scientific">Russula ochroleuca</name>
    <dbReference type="NCBI Taxonomy" id="152965"/>
    <lineage>
        <taxon>Eukaryota</taxon>
        <taxon>Fungi</taxon>
        <taxon>Dikarya</taxon>
        <taxon>Basidiomycota</taxon>
        <taxon>Agaricomycotina</taxon>
        <taxon>Agaricomycetes</taxon>
        <taxon>Russulales</taxon>
        <taxon>Russulaceae</taxon>
        <taxon>Russula</taxon>
    </lineage>
</organism>
<evidence type="ECO:0000256" key="2">
    <source>
        <dbReference type="ARBA" id="ARBA00022630"/>
    </source>
</evidence>
<dbReference type="InterPro" id="IPR016166">
    <property type="entry name" value="FAD-bd_PCMH"/>
</dbReference>
<reference evidence="7" key="1">
    <citation type="submission" date="2019-10" db="EMBL/GenBank/DDBJ databases">
        <authorList>
            <consortium name="DOE Joint Genome Institute"/>
            <person name="Kuo A."/>
            <person name="Miyauchi S."/>
            <person name="Kiss E."/>
            <person name="Drula E."/>
            <person name="Kohler A."/>
            <person name="Sanchez-Garcia M."/>
            <person name="Andreopoulos B."/>
            <person name="Barry K.W."/>
            <person name="Bonito G."/>
            <person name="Buee M."/>
            <person name="Carver A."/>
            <person name="Chen C."/>
            <person name="Cichocki N."/>
            <person name="Clum A."/>
            <person name="Culley D."/>
            <person name="Crous P.W."/>
            <person name="Fauchery L."/>
            <person name="Girlanda M."/>
            <person name="Hayes R."/>
            <person name="Keri Z."/>
            <person name="LaButti K."/>
            <person name="Lipzen A."/>
            <person name="Lombard V."/>
            <person name="Magnuson J."/>
            <person name="Maillard F."/>
            <person name="Morin E."/>
            <person name="Murat C."/>
            <person name="Nolan M."/>
            <person name="Ohm R."/>
            <person name="Pangilinan J."/>
            <person name="Pereira M."/>
            <person name="Perotto S."/>
            <person name="Peter M."/>
            <person name="Riley R."/>
            <person name="Sitrit Y."/>
            <person name="Stielow B."/>
            <person name="Szollosi G."/>
            <person name="Zifcakova L."/>
            <person name="Stursova M."/>
            <person name="Spatafora J.W."/>
            <person name="Tedersoo L."/>
            <person name="Vaario L.-M."/>
            <person name="Yamada A."/>
            <person name="Yan M."/>
            <person name="Wang P."/>
            <person name="Xu J."/>
            <person name="Bruns T."/>
            <person name="Baldrian P."/>
            <person name="Vilgalys R."/>
            <person name="Henrissat B."/>
            <person name="Grigoriev I.V."/>
            <person name="Hibbett D."/>
            <person name="Nagy L.G."/>
            <person name="Martin F.M."/>
        </authorList>
    </citation>
    <scope>NUCLEOTIDE SEQUENCE</scope>
    <source>
        <strain evidence="7">Prilba</strain>
    </source>
</reference>
<feature type="chain" id="PRO_5040335621" evidence="5">
    <location>
        <begin position="22"/>
        <end position="494"/>
    </location>
</feature>
<dbReference type="InterPro" id="IPR006094">
    <property type="entry name" value="Oxid_FAD_bind_N"/>
</dbReference>
<dbReference type="PANTHER" id="PTHR42973:SF13">
    <property type="entry name" value="FAD-BINDING PCMH-TYPE DOMAIN-CONTAINING PROTEIN"/>
    <property type="match status" value="1"/>
</dbReference>
<dbReference type="InterPro" id="IPR036318">
    <property type="entry name" value="FAD-bd_PCMH-like_sf"/>
</dbReference>
<dbReference type="Gene3D" id="3.30.465.10">
    <property type="match status" value="1"/>
</dbReference>
<sequence>MALTTLLICAFSLGLLSYAQPEPSENYNSSDLLSTCNKISAAISGASQVFFPPTPQYSLDIEHAILSSTQASACSVEPGSAEDVSVILRILGSTRTPFAVKGGGSSTNLGFSSTTGVQIAMTRLNETIVNSNSGTVDVGAGLNWDPVYQTLELTGVNVVGGQVPGVGVAGTTLGGGYSLLSSQYGLTVDNVAGFELVLPNGTVINVTSEDNDLWFGLRGGFNNFGIVTKFTFKTYPQGNVWGGARLYAENQLDAIKEALFKFQQQNDTKANVGLSLTYTSGQLLSTVVFFYDAPTPSGIFDDFLAINATGGNISTTSFFDHFQSLGPRVSSAFSGGVACGDTQTASVTQYSPDVFDAFVNLANFWGPRLYALDNTTALDFALEPFDKGLFSHGSGSAYPPDRSQAIFTSQLTVEWTNATLKETMAIALRNISNTIRAVALADGQDVSDAALYPNYALFGTPLEDMYGGNVERLRKIRAAIDPEDVMGLTGGWRF</sequence>
<comment type="caution">
    <text evidence="7">The sequence shown here is derived from an EMBL/GenBank/DDBJ whole genome shotgun (WGS) entry which is preliminary data.</text>
</comment>
<evidence type="ECO:0000313" key="8">
    <source>
        <dbReference type="Proteomes" id="UP000759537"/>
    </source>
</evidence>
<dbReference type="GO" id="GO:0016491">
    <property type="term" value="F:oxidoreductase activity"/>
    <property type="evidence" value="ECO:0007669"/>
    <property type="project" value="UniProtKB-KW"/>
</dbReference>
<keyword evidence="5" id="KW-0732">Signal</keyword>
<dbReference type="OrthoDB" id="2151789at2759"/>
<comment type="similarity">
    <text evidence="1">Belongs to the oxygen-dependent FAD-linked oxidoreductase family.</text>
</comment>
<dbReference type="PROSITE" id="PS51387">
    <property type="entry name" value="FAD_PCMH"/>
    <property type="match status" value="1"/>
</dbReference>
<protein>
    <submittedName>
        <fullName evidence="7">FAD-binding domain-containing protein</fullName>
    </submittedName>
</protein>
<gene>
    <name evidence="7" type="ORF">DFH94DRAFT_850385</name>
</gene>
<dbReference type="PANTHER" id="PTHR42973">
    <property type="entry name" value="BINDING OXIDOREDUCTASE, PUTATIVE (AFU_ORTHOLOGUE AFUA_1G17690)-RELATED"/>
    <property type="match status" value="1"/>
</dbReference>
<dbReference type="InterPro" id="IPR012951">
    <property type="entry name" value="BBE"/>
</dbReference>
<dbReference type="SUPFAM" id="SSF56176">
    <property type="entry name" value="FAD-binding/transporter-associated domain-like"/>
    <property type="match status" value="1"/>
</dbReference>
<evidence type="ECO:0000256" key="3">
    <source>
        <dbReference type="ARBA" id="ARBA00022827"/>
    </source>
</evidence>
<reference evidence="7" key="2">
    <citation type="journal article" date="2020" name="Nat. Commun.">
        <title>Large-scale genome sequencing of mycorrhizal fungi provides insights into the early evolution of symbiotic traits.</title>
        <authorList>
            <person name="Miyauchi S."/>
            <person name="Kiss E."/>
            <person name="Kuo A."/>
            <person name="Drula E."/>
            <person name="Kohler A."/>
            <person name="Sanchez-Garcia M."/>
            <person name="Morin E."/>
            <person name="Andreopoulos B."/>
            <person name="Barry K.W."/>
            <person name="Bonito G."/>
            <person name="Buee M."/>
            <person name="Carver A."/>
            <person name="Chen C."/>
            <person name="Cichocki N."/>
            <person name="Clum A."/>
            <person name="Culley D."/>
            <person name="Crous P.W."/>
            <person name="Fauchery L."/>
            <person name="Girlanda M."/>
            <person name="Hayes R.D."/>
            <person name="Keri Z."/>
            <person name="LaButti K."/>
            <person name="Lipzen A."/>
            <person name="Lombard V."/>
            <person name="Magnuson J."/>
            <person name="Maillard F."/>
            <person name="Murat C."/>
            <person name="Nolan M."/>
            <person name="Ohm R.A."/>
            <person name="Pangilinan J."/>
            <person name="Pereira M.F."/>
            <person name="Perotto S."/>
            <person name="Peter M."/>
            <person name="Pfister S."/>
            <person name="Riley R."/>
            <person name="Sitrit Y."/>
            <person name="Stielow J.B."/>
            <person name="Szollosi G."/>
            <person name="Zifcakova L."/>
            <person name="Stursova M."/>
            <person name="Spatafora J.W."/>
            <person name="Tedersoo L."/>
            <person name="Vaario L.M."/>
            <person name="Yamada A."/>
            <person name="Yan M."/>
            <person name="Wang P."/>
            <person name="Xu J."/>
            <person name="Bruns T."/>
            <person name="Baldrian P."/>
            <person name="Vilgalys R."/>
            <person name="Dunand C."/>
            <person name="Henrissat B."/>
            <person name="Grigoriev I.V."/>
            <person name="Hibbett D."/>
            <person name="Nagy L.G."/>
            <person name="Martin F.M."/>
        </authorList>
    </citation>
    <scope>NUCLEOTIDE SEQUENCE</scope>
    <source>
        <strain evidence="7">Prilba</strain>
    </source>
</reference>
<dbReference type="GO" id="GO:0071949">
    <property type="term" value="F:FAD binding"/>
    <property type="evidence" value="ECO:0007669"/>
    <property type="project" value="InterPro"/>
</dbReference>
<dbReference type="InterPro" id="IPR050416">
    <property type="entry name" value="FAD-linked_Oxidoreductase"/>
</dbReference>
<accession>A0A9P5TDR0</accession>
<dbReference type="Pfam" id="PF01565">
    <property type="entry name" value="FAD_binding_4"/>
    <property type="match status" value="1"/>
</dbReference>
<dbReference type="InterPro" id="IPR016169">
    <property type="entry name" value="FAD-bd_PCMH_sub2"/>
</dbReference>
<evidence type="ECO:0000256" key="4">
    <source>
        <dbReference type="ARBA" id="ARBA00023002"/>
    </source>
</evidence>
<keyword evidence="8" id="KW-1185">Reference proteome</keyword>
<evidence type="ECO:0000313" key="7">
    <source>
        <dbReference type="EMBL" id="KAF8486332.1"/>
    </source>
</evidence>
<feature type="signal peptide" evidence="5">
    <location>
        <begin position="1"/>
        <end position="21"/>
    </location>
</feature>
<evidence type="ECO:0000256" key="5">
    <source>
        <dbReference type="SAM" id="SignalP"/>
    </source>
</evidence>
<dbReference type="Gene3D" id="3.40.462.20">
    <property type="match status" value="1"/>
</dbReference>
<keyword evidence="4" id="KW-0560">Oxidoreductase</keyword>
<feature type="domain" description="FAD-binding PCMH-type" evidence="6">
    <location>
        <begin position="68"/>
        <end position="237"/>
    </location>
</feature>
<dbReference type="EMBL" id="WHVB01000002">
    <property type="protein sequence ID" value="KAF8486332.1"/>
    <property type="molecule type" value="Genomic_DNA"/>
</dbReference>
<evidence type="ECO:0000259" key="6">
    <source>
        <dbReference type="PROSITE" id="PS51387"/>
    </source>
</evidence>
<dbReference type="Proteomes" id="UP000759537">
    <property type="component" value="Unassembled WGS sequence"/>
</dbReference>
<evidence type="ECO:0000256" key="1">
    <source>
        <dbReference type="ARBA" id="ARBA00005466"/>
    </source>
</evidence>